<feature type="compositionally biased region" description="Polar residues" evidence="1">
    <location>
        <begin position="21"/>
        <end position="31"/>
    </location>
</feature>
<evidence type="ECO:0008006" key="4">
    <source>
        <dbReference type="Google" id="ProtNLM"/>
    </source>
</evidence>
<reference evidence="3" key="1">
    <citation type="submission" date="2014-09" db="EMBL/GenBank/DDBJ databases">
        <authorList>
            <person name="Sharma Rahul"/>
            <person name="Thines Marco"/>
        </authorList>
    </citation>
    <scope>NUCLEOTIDE SEQUENCE [LARGE SCALE GENOMIC DNA]</scope>
</reference>
<keyword evidence="3" id="KW-1185">Reference proteome</keyword>
<feature type="region of interest" description="Disordered" evidence="1">
    <location>
        <begin position="1"/>
        <end position="36"/>
    </location>
</feature>
<organism evidence="2 3">
    <name type="scientific">Plasmopara halstedii</name>
    <name type="common">Downy mildew of sunflower</name>
    <dbReference type="NCBI Taxonomy" id="4781"/>
    <lineage>
        <taxon>Eukaryota</taxon>
        <taxon>Sar</taxon>
        <taxon>Stramenopiles</taxon>
        <taxon>Oomycota</taxon>
        <taxon>Peronosporomycetes</taxon>
        <taxon>Peronosporales</taxon>
        <taxon>Peronosporaceae</taxon>
        <taxon>Plasmopara</taxon>
    </lineage>
</organism>
<dbReference type="EMBL" id="CCYD01000252">
    <property type="protein sequence ID" value="CEG36875.1"/>
    <property type="molecule type" value="Genomic_DNA"/>
</dbReference>
<sequence length="307" mass="34988">MMEESAMGDFANRLKQEFEEQNSNASDSDGSQDWFVNDSPKNEIVSYLNDESSIKYDGNIEATTSADIARMARSVSSPVQSSDVKSIPDEEQDECDEFNGPMAFLHHTPSTFSVFVMALATGIEVPRYGSKTFRLYIPQVHGSQTDFCLYARKRLNKHKYRFSLDEKFTTSWSDSIYEGKVLMTPSTDTKRFRVLASKSAGRVQFDIKQETRKQELNIRLNSTTNRFRLFRARSASTDSKSDTFCSNLQKFINPMADVRCSKTNYTLFKMEKEGEVGVQKYVISYMRPFSLFLSCCIAVGVEAHLLE</sequence>
<proteinExistence type="predicted"/>
<evidence type="ECO:0000313" key="2">
    <source>
        <dbReference type="EMBL" id="CEG36875.1"/>
    </source>
</evidence>
<name>A0A0N7L3U8_PLAHL</name>
<dbReference type="OMA" id="QDWFVND"/>
<dbReference type="Proteomes" id="UP000054928">
    <property type="component" value="Unassembled WGS sequence"/>
</dbReference>
<evidence type="ECO:0000313" key="3">
    <source>
        <dbReference type="Proteomes" id="UP000054928"/>
    </source>
</evidence>
<dbReference type="AlphaFoldDB" id="A0A0N7L3U8"/>
<dbReference type="OrthoDB" id="159475at2759"/>
<dbReference type="GeneID" id="36399183"/>
<evidence type="ECO:0000256" key="1">
    <source>
        <dbReference type="SAM" id="MobiDB-lite"/>
    </source>
</evidence>
<dbReference type="RefSeq" id="XP_024573244.1">
    <property type="nucleotide sequence ID" value="XM_024722138.1"/>
</dbReference>
<protein>
    <recommendedName>
        <fullName evidence="4">Tubby C-terminal-like domain</fullName>
    </recommendedName>
</protein>
<accession>A0A0N7L3U8</accession>